<dbReference type="Pfam" id="PF01345">
    <property type="entry name" value="DUF11"/>
    <property type="match status" value="1"/>
</dbReference>
<dbReference type="Gene3D" id="2.60.40.1170">
    <property type="entry name" value="Mu homology domain, subdomain B"/>
    <property type="match status" value="1"/>
</dbReference>
<dbReference type="NCBIfam" id="NF012211">
    <property type="entry name" value="tand_rpt_95"/>
    <property type="match status" value="2"/>
</dbReference>
<dbReference type="Gene3D" id="2.60.40.2810">
    <property type="match status" value="2"/>
</dbReference>
<protein>
    <submittedName>
        <fullName evidence="3">Ig-like domain-containing protein</fullName>
    </submittedName>
</protein>
<dbReference type="Pfam" id="PF17963">
    <property type="entry name" value="Big_9"/>
    <property type="match status" value="1"/>
</dbReference>
<gene>
    <name evidence="3" type="ORF">NF867_07275</name>
</gene>
<evidence type="ECO:0000259" key="1">
    <source>
        <dbReference type="Pfam" id="PF01345"/>
    </source>
</evidence>
<feature type="domain" description="DUF11" evidence="1">
    <location>
        <begin position="620"/>
        <end position="734"/>
    </location>
</feature>
<dbReference type="Proteomes" id="UP001155182">
    <property type="component" value="Unassembled WGS sequence"/>
</dbReference>
<dbReference type="RefSeq" id="WP_252587151.1">
    <property type="nucleotide sequence ID" value="NZ_JAMWYS010000027.1"/>
</dbReference>
<dbReference type="AlphaFoldDB" id="A0A9X2JBN1"/>
<feature type="non-terminal residue" evidence="3">
    <location>
        <position position="1"/>
    </location>
</feature>
<organism evidence="3 4">
    <name type="scientific">Solitalea agri</name>
    <dbReference type="NCBI Taxonomy" id="2953739"/>
    <lineage>
        <taxon>Bacteria</taxon>
        <taxon>Pseudomonadati</taxon>
        <taxon>Bacteroidota</taxon>
        <taxon>Sphingobacteriia</taxon>
        <taxon>Sphingobacteriales</taxon>
        <taxon>Sphingobacteriaceae</taxon>
        <taxon>Solitalea</taxon>
    </lineage>
</organism>
<evidence type="ECO:0000259" key="2">
    <source>
        <dbReference type="Pfam" id="PF17892"/>
    </source>
</evidence>
<dbReference type="InterPro" id="IPR026341">
    <property type="entry name" value="T9SS_type_B"/>
</dbReference>
<dbReference type="InterPro" id="IPR041690">
    <property type="entry name" value="Cadherin_5"/>
</dbReference>
<reference evidence="3" key="1">
    <citation type="submission" date="2022-06" db="EMBL/GenBank/DDBJ databases">
        <title>Solitalea sp. MAHUQ-68 isolated from rhizospheric soil.</title>
        <authorList>
            <person name="Huq M.A."/>
        </authorList>
    </citation>
    <scope>NUCLEOTIDE SEQUENCE</scope>
    <source>
        <strain evidence="3">MAHUQ-68</strain>
    </source>
</reference>
<dbReference type="InterPro" id="IPR047589">
    <property type="entry name" value="DUF11_rpt"/>
</dbReference>
<proteinExistence type="predicted"/>
<dbReference type="Pfam" id="PF13585">
    <property type="entry name" value="CHU_C"/>
    <property type="match status" value="1"/>
</dbReference>
<dbReference type="Pfam" id="PF17892">
    <property type="entry name" value="Cadherin_5"/>
    <property type="match status" value="1"/>
</dbReference>
<dbReference type="EMBL" id="JAMWYS010000027">
    <property type="protein sequence ID" value="MCO4292657.1"/>
    <property type="molecule type" value="Genomic_DNA"/>
</dbReference>
<dbReference type="NCBIfam" id="TIGR04131">
    <property type="entry name" value="Bac_Flav_CTERM"/>
    <property type="match status" value="1"/>
</dbReference>
<sequence length="825" mass="83841">ISGMVLGTSYTVTADNGSCTSLASASFSNAAMLAAPAVPTLASTAATCAADGSSSISNYSASNTYTFTPAGPSVDATGAISGMVLGTSYTVTADNGSCTSLASASFSNAAMLAAPAVPTLASTAATCAADGSSSISNYSASNTYTFTPAGPSVDATGAISGMVLGTSYTVTADNGNCTSLASASFSNAAMLAAPAVPTLASTAATCAADGSSSISNYSASNTYTFTPAGPSVDATGAISGMVLGTSYTVTADNGSCTSLASASFSNAAMLAAPAVPTLASTAATCAADCSSSISNYSASNTYTFTPAGPTVDATGAISGMVLGTSYTVTADNGSCTSVASASFSNAAMLAAPAVLFTKTNDATCSSGNDGKAALTITGGSSPTISWIKDGATIAAPNLNALKAGVYQVTVSNACGSIIRSITINTINRAPLASNDNFTGQSGVIVNGSVATNDSDPDGDALTYTVQASTNSGTLVMQQNGSFAYTPAAGFNGTVVYNYTVSDPCGSVATASLTIVINSPTVNRPPVAVNDNYSTSEGVALIIQAPGIMVNDTDLDGNSLTAQLVSTTTKGTLVLNADGSFTYTPNAGFYGNDSFAYKVYDGSLSSNVATVAITVNRISTDLAITKVSKGNMLKRNDVFDYEIKVINNGIYDGTGVIARDILPSSLEFVSASATTGTYDFNADNRSLIWNIGNLSVGANQTLQLKVKALRGGWVLNTATVTGNQFDPIPDNNKATDKRLIYGFMIPNVFTPNGDGTNDFFEIEGITEFETELYIYNRWGNEVYKTRNYQNNWGGSDLPSATYYYALKVKNQEGKWESYAGFVEILK</sequence>
<evidence type="ECO:0000313" key="3">
    <source>
        <dbReference type="EMBL" id="MCO4292657.1"/>
    </source>
</evidence>
<dbReference type="InterPro" id="IPR001434">
    <property type="entry name" value="OmcB-like_DUF11"/>
</dbReference>
<name>A0A9X2JBN1_9SPHI</name>
<evidence type="ECO:0000313" key="4">
    <source>
        <dbReference type="Proteomes" id="UP001155182"/>
    </source>
</evidence>
<accession>A0A9X2JBN1</accession>
<feature type="domain" description="Cadherin-like" evidence="2">
    <location>
        <begin position="521"/>
        <end position="615"/>
    </location>
</feature>
<dbReference type="NCBIfam" id="TIGR01451">
    <property type="entry name" value="B_ant_repeat"/>
    <property type="match status" value="1"/>
</dbReference>
<comment type="caution">
    <text evidence="3">The sequence shown here is derived from an EMBL/GenBank/DDBJ whole genome shotgun (WGS) entry which is preliminary data.</text>
</comment>
<keyword evidence="4" id="KW-1185">Reference proteome</keyword>